<evidence type="ECO:0000313" key="3">
    <source>
        <dbReference type="EMBL" id="SEN02979.1"/>
    </source>
</evidence>
<evidence type="ECO:0000313" key="2">
    <source>
        <dbReference type="EMBL" id="BCB70130.1"/>
    </source>
</evidence>
<dbReference type="EMBL" id="FSQX01000001">
    <property type="protein sequence ID" value="SIN63811.1"/>
    <property type="molecule type" value="Genomic_DNA"/>
</dbReference>
<dbReference type="Proteomes" id="UP000503197">
    <property type="component" value="Chromosome"/>
</dbReference>
<dbReference type="Proteomes" id="UP000501053">
    <property type="component" value="Chromosome"/>
</dbReference>
<protein>
    <submittedName>
        <fullName evidence="1">Uncharacterized protein</fullName>
    </submittedName>
</protein>
<evidence type="ECO:0000313" key="6">
    <source>
        <dbReference type="Proteomes" id="UP000199493"/>
    </source>
</evidence>
<name>A0A0D7UXB1_9GAMM</name>
<evidence type="ECO:0000313" key="5">
    <source>
        <dbReference type="Proteomes" id="UP000185024"/>
    </source>
</evidence>
<evidence type="ECO:0000313" key="4">
    <source>
        <dbReference type="EMBL" id="SIN63811.1"/>
    </source>
</evidence>
<dbReference type="OrthoDB" id="6183625at2"/>
<dbReference type="GO" id="GO:0046872">
    <property type="term" value="F:metal ion binding"/>
    <property type="evidence" value="ECO:0007669"/>
    <property type="project" value="InterPro"/>
</dbReference>
<evidence type="ECO:0000313" key="8">
    <source>
        <dbReference type="Proteomes" id="UP000503197"/>
    </source>
</evidence>
<dbReference type="EMBL" id="FODB01000001">
    <property type="protein sequence ID" value="SEN02979.1"/>
    <property type="molecule type" value="Genomic_DNA"/>
</dbReference>
<accession>A0A0D7UXB1</accession>
<dbReference type="STRING" id="77097.SAMN04490369_100135"/>
<sequence length="65" mass="7023">MAVQSLSFQGVTTAEQVNKITTALMMLDGVDSAEVGRYGAEVEGRAKREALIKAVEKLNLRIKVS</sequence>
<reference evidence="4 5" key="2">
    <citation type="submission" date="2016-11" db="EMBL/GenBank/DDBJ databases">
        <authorList>
            <person name="Jaros S."/>
            <person name="Januszkiewicz K."/>
            <person name="Wedrychowicz H."/>
        </authorList>
    </citation>
    <scope>NUCLEOTIDE SEQUENCE [LARGE SCALE GENOMIC DNA]</scope>
    <source>
        <strain evidence="4 5">ACAM 239</strain>
    </source>
</reference>
<evidence type="ECO:0000313" key="7">
    <source>
        <dbReference type="Proteomes" id="UP000501053"/>
    </source>
</evidence>
<reference evidence="1 8" key="3">
    <citation type="submission" date="2020-02" db="EMBL/GenBank/DDBJ databases">
        <title>Complete Genome Sequence of Halomonas meridiana strain BAA-801, Isolated from Deep Sea Thermal Vent.</title>
        <authorList>
            <person name="Takahashi Y."/>
            <person name="Takahashi H."/>
            <person name="Galipon J."/>
            <person name="Arakawa K."/>
        </authorList>
    </citation>
    <scope>NUCLEOTIDE SEQUENCE [LARGE SCALE GENOMIC DNA]</scope>
    <source>
        <strain evidence="1 8">Slthf1</strain>
    </source>
</reference>
<dbReference type="EMBL" id="AP022821">
    <property type="protein sequence ID" value="BCA91805.1"/>
    <property type="molecule type" value="Genomic_DNA"/>
</dbReference>
<organism evidence="1 8">
    <name type="scientific">Vreelandella aquamarina</name>
    <dbReference type="NCBI Taxonomy" id="77097"/>
    <lineage>
        <taxon>Bacteria</taxon>
        <taxon>Pseudomonadati</taxon>
        <taxon>Pseudomonadota</taxon>
        <taxon>Gammaproteobacteria</taxon>
        <taxon>Oceanospirillales</taxon>
        <taxon>Halomonadaceae</taxon>
        <taxon>Vreelandella</taxon>
    </lineage>
</organism>
<dbReference type="Proteomes" id="UP000199493">
    <property type="component" value="Unassembled WGS sequence"/>
</dbReference>
<keyword evidence="7" id="KW-1185">Reference proteome</keyword>
<dbReference type="PATRIC" id="fig|29570.3.peg.1447"/>
<proteinExistence type="predicted"/>
<gene>
    <name evidence="2" type="ORF">HMEPL2_04810</name>
    <name evidence="1" type="ORF">HMSLTHF_15800</name>
    <name evidence="3" type="ORF">SAMN04490369_100135</name>
    <name evidence="4" type="ORF">SAMN05878438_1348</name>
</gene>
<reference evidence="2 7" key="4">
    <citation type="submission" date="2020-03" db="EMBL/GenBank/DDBJ databases">
        <title>Complete Genome Sequence of Halomonas meridiana strain Eplume2, isolated from hydrothermal-plume in the north east Pacific Ocean.</title>
        <authorList>
            <person name="Kurihara Y."/>
            <person name="Kawai S."/>
            <person name="Sakai A."/>
            <person name="Galipon J."/>
            <person name="Arakawa K."/>
        </authorList>
    </citation>
    <scope>NUCLEOTIDE SEQUENCE [LARGE SCALE GENOMIC DNA]</scope>
    <source>
        <strain evidence="2 7">Eplume2</strain>
    </source>
</reference>
<dbReference type="RefSeq" id="WP_044630087.1">
    <property type="nucleotide sequence ID" value="NZ_AP022821.1"/>
</dbReference>
<dbReference type="SUPFAM" id="SSF55008">
    <property type="entry name" value="HMA, heavy metal-associated domain"/>
    <property type="match status" value="1"/>
</dbReference>
<dbReference type="InterPro" id="IPR036163">
    <property type="entry name" value="HMA_dom_sf"/>
</dbReference>
<reference evidence="3 6" key="1">
    <citation type="submission" date="2016-10" db="EMBL/GenBank/DDBJ databases">
        <authorList>
            <person name="de Groot N.N."/>
        </authorList>
    </citation>
    <scope>NUCLEOTIDE SEQUENCE [LARGE SCALE GENOMIC DNA]</scope>
    <source>
        <strain evidence="3 6">558</strain>
    </source>
</reference>
<accession>A0A1H8D6W5</accession>
<dbReference type="AlphaFoldDB" id="A0A0D7UXB1"/>
<evidence type="ECO:0000313" key="1">
    <source>
        <dbReference type="EMBL" id="BCA91805.1"/>
    </source>
</evidence>
<dbReference type="Proteomes" id="UP000185024">
    <property type="component" value="Unassembled WGS sequence"/>
</dbReference>
<dbReference type="EMBL" id="AP022869">
    <property type="protein sequence ID" value="BCB70130.1"/>
    <property type="molecule type" value="Genomic_DNA"/>
</dbReference>
<dbReference type="GeneID" id="97275278"/>